<gene>
    <name evidence="2" type="ORF">BDA99DRAFT_520586</name>
</gene>
<keyword evidence="1" id="KW-0812">Transmembrane</keyword>
<evidence type="ECO:0000313" key="2">
    <source>
        <dbReference type="EMBL" id="KAI9252994.1"/>
    </source>
</evidence>
<reference evidence="2" key="2">
    <citation type="submission" date="2023-02" db="EMBL/GenBank/DDBJ databases">
        <authorList>
            <consortium name="DOE Joint Genome Institute"/>
            <person name="Mondo S.J."/>
            <person name="Chang Y."/>
            <person name="Wang Y."/>
            <person name="Ahrendt S."/>
            <person name="Andreopoulos W."/>
            <person name="Barry K."/>
            <person name="Beard J."/>
            <person name="Benny G.L."/>
            <person name="Blankenship S."/>
            <person name="Bonito G."/>
            <person name="Cuomo C."/>
            <person name="Desiro A."/>
            <person name="Gervers K.A."/>
            <person name="Hundley H."/>
            <person name="Kuo A."/>
            <person name="LaButti K."/>
            <person name="Lang B.F."/>
            <person name="Lipzen A."/>
            <person name="O'Donnell K."/>
            <person name="Pangilinan J."/>
            <person name="Reynolds N."/>
            <person name="Sandor L."/>
            <person name="Smith M.W."/>
            <person name="Tsang A."/>
            <person name="Grigoriev I.V."/>
            <person name="Stajich J.E."/>
            <person name="Spatafora J.W."/>
        </authorList>
    </citation>
    <scope>NUCLEOTIDE SEQUENCE</scope>
    <source>
        <strain evidence="2">RSA 2281</strain>
    </source>
</reference>
<dbReference type="EMBL" id="JAIXMP010000027">
    <property type="protein sequence ID" value="KAI9252994.1"/>
    <property type="molecule type" value="Genomic_DNA"/>
</dbReference>
<sequence>AVLNKVDASNALHISTVFSPLNNKFSSYLSFLPYVNLIFLSLFNRLHIFYNWPFLYSTINRVVNLIMLMDKSNMTNIDII</sequence>
<organism evidence="2 3">
    <name type="scientific">Phascolomyces articulosus</name>
    <dbReference type="NCBI Taxonomy" id="60185"/>
    <lineage>
        <taxon>Eukaryota</taxon>
        <taxon>Fungi</taxon>
        <taxon>Fungi incertae sedis</taxon>
        <taxon>Mucoromycota</taxon>
        <taxon>Mucoromycotina</taxon>
        <taxon>Mucoromycetes</taxon>
        <taxon>Mucorales</taxon>
        <taxon>Lichtheimiaceae</taxon>
        <taxon>Phascolomyces</taxon>
    </lineage>
</organism>
<dbReference type="AlphaFoldDB" id="A0AAD5PAS6"/>
<accession>A0AAD5PAS6</accession>
<feature type="transmembrane region" description="Helical" evidence="1">
    <location>
        <begin position="25"/>
        <end position="43"/>
    </location>
</feature>
<keyword evidence="3" id="KW-1185">Reference proteome</keyword>
<name>A0AAD5PAS6_9FUNG</name>
<reference evidence="2" key="1">
    <citation type="journal article" date="2022" name="IScience">
        <title>Evolution of zygomycete secretomes and the origins of terrestrial fungal ecologies.</title>
        <authorList>
            <person name="Chang Y."/>
            <person name="Wang Y."/>
            <person name="Mondo S."/>
            <person name="Ahrendt S."/>
            <person name="Andreopoulos W."/>
            <person name="Barry K."/>
            <person name="Beard J."/>
            <person name="Benny G.L."/>
            <person name="Blankenship S."/>
            <person name="Bonito G."/>
            <person name="Cuomo C."/>
            <person name="Desiro A."/>
            <person name="Gervers K.A."/>
            <person name="Hundley H."/>
            <person name="Kuo A."/>
            <person name="LaButti K."/>
            <person name="Lang B.F."/>
            <person name="Lipzen A."/>
            <person name="O'Donnell K."/>
            <person name="Pangilinan J."/>
            <person name="Reynolds N."/>
            <person name="Sandor L."/>
            <person name="Smith M.E."/>
            <person name="Tsang A."/>
            <person name="Grigoriev I.V."/>
            <person name="Stajich J.E."/>
            <person name="Spatafora J.W."/>
        </authorList>
    </citation>
    <scope>NUCLEOTIDE SEQUENCE</scope>
    <source>
        <strain evidence="2">RSA 2281</strain>
    </source>
</reference>
<protein>
    <submittedName>
        <fullName evidence="2">Uncharacterized protein</fullName>
    </submittedName>
</protein>
<keyword evidence="1" id="KW-0472">Membrane</keyword>
<keyword evidence="1" id="KW-1133">Transmembrane helix</keyword>
<evidence type="ECO:0000313" key="3">
    <source>
        <dbReference type="Proteomes" id="UP001209540"/>
    </source>
</evidence>
<feature type="non-terminal residue" evidence="2">
    <location>
        <position position="1"/>
    </location>
</feature>
<evidence type="ECO:0000256" key="1">
    <source>
        <dbReference type="SAM" id="Phobius"/>
    </source>
</evidence>
<dbReference type="Proteomes" id="UP001209540">
    <property type="component" value="Unassembled WGS sequence"/>
</dbReference>
<proteinExistence type="predicted"/>
<comment type="caution">
    <text evidence="2">The sequence shown here is derived from an EMBL/GenBank/DDBJ whole genome shotgun (WGS) entry which is preliminary data.</text>
</comment>